<proteinExistence type="predicted"/>
<dbReference type="AlphaFoldDB" id="A0AAV5VR52"/>
<reference evidence="1" key="1">
    <citation type="submission" date="2023-10" db="EMBL/GenBank/DDBJ databases">
        <title>Genome assembly of Pristionchus species.</title>
        <authorList>
            <person name="Yoshida K."/>
            <person name="Sommer R.J."/>
        </authorList>
    </citation>
    <scope>NUCLEOTIDE SEQUENCE</scope>
    <source>
        <strain evidence="1">RS5133</strain>
    </source>
</reference>
<dbReference type="EMBL" id="BTSY01000003">
    <property type="protein sequence ID" value="GMT21145.1"/>
    <property type="molecule type" value="Genomic_DNA"/>
</dbReference>
<feature type="non-terminal residue" evidence="1">
    <location>
        <position position="1"/>
    </location>
</feature>
<comment type="caution">
    <text evidence="1">The sequence shown here is derived from an EMBL/GenBank/DDBJ whole genome shotgun (WGS) entry which is preliminary data.</text>
</comment>
<dbReference type="Proteomes" id="UP001432322">
    <property type="component" value="Unassembled WGS sequence"/>
</dbReference>
<feature type="non-terminal residue" evidence="1">
    <location>
        <position position="178"/>
    </location>
</feature>
<evidence type="ECO:0000313" key="1">
    <source>
        <dbReference type="EMBL" id="GMT21145.1"/>
    </source>
</evidence>
<evidence type="ECO:0000313" key="2">
    <source>
        <dbReference type="Proteomes" id="UP001432322"/>
    </source>
</evidence>
<protein>
    <submittedName>
        <fullName evidence="1">Uncharacterized protein</fullName>
    </submittedName>
</protein>
<name>A0AAV5VR52_9BILA</name>
<gene>
    <name evidence="1" type="ORF">PFISCL1PPCAC_12442</name>
</gene>
<keyword evidence="2" id="KW-1185">Reference proteome</keyword>
<accession>A0AAV5VR52</accession>
<organism evidence="1 2">
    <name type="scientific">Pristionchus fissidentatus</name>
    <dbReference type="NCBI Taxonomy" id="1538716"/>
    <lineage>
        <taxon>Eukaryota</taxon>
        <taxon>Metazoa</taxon>
        <taxon>Ecdysozoa</taxon>
        <taxon>Nematoda</taxon>
        <taxon>Chromadorea</taxon>
        <taxon>Rhabditida</taxon>
        <taxon>Rhabditina</taxon>
        <taxon>Diplogasteromorpha</taxon>
        <taxon>Diplogasteroidea</taxon>
        <taxon>Neodiplogasteridae</taxon>
        <taxon>Pristionchus</taxon>
    </lineage>
</organism>
<sequence length="178" mass="19913">VFTARPWFISNAVRFLGLLSTEDGDETLLESGIFVALSQPLLHVEMHARPITRIGAPVPIRLRITFFASFRVAATPRRPCPLLLFLLERLPQVQYVPLFSMELACAVPREPEDDDEHELRQAHQGGHHLLVLGFVVDDIVERAQIDPVGIAVHRLVDDFANLGVALKAIDVVSRLRLT</sequence>